<keyword evidence="2" id="KW-1185">Reference proteome</keyword>
<name>A0A1G7KPH8_9PSEU</name>
<protein>
    <submittedName>
        <fullName evidence="1">Uncharacterized protein</fullName>
    </submittedName>
</protein>
<proteinExistence type="predicted"/>
<evidence type="ECO:0000313" key="1">
    <source>
        <dbReference type="EMBL" id="SDF39143.1"/>
    </source>
</evidence>
<organism evidence="1 2">
    <name type="scientific">Lentzea fradiae</name>
    <dbReference type="NCBI Taxonomy" id="200378"/>
    <lineage>
        <taxon>Bacteria</taxon>
        <taxon>Bacillati</taxon>
        <taxon>Actinomycetota</taxon>
        <taxon>Actinomycetes</taxon>
        <taxon>Pseudonocardiales</taxon>
        <taxon>Pseudonocardiaceae</taxon>
        <taxon>Lentzea</taxon>
    </lineage>
</organism>
<accession>A0A1G7KPH8</accession>
<dbReference type="EMBL" id="FNCC01000001">
    <property type="protein sequence ID" value="SDF39143.1"/>
    <property type="molecule type" value="Genomic_DNA"/>
</dbReference>
<evidence type="ECO:0000313" key="2">
    <source>
        <dbReference type="Proteomes" id="UP000199623"/>
    </source>
</evidence>
<reference evidence="2" key="1">
    <citation type="submission" date="2016-10" db="EMBL/GenBank/DDBJ databases">
        <authorList>
            <person name="Varghese N."/>
            <person name="Submissions S."/>
        </authorList>
    </citation>
    <scope>NUCLEOTIDE SEQUENCE [LARGE SCALE GENOMIC DNA]</scope>
    <source>
        <strain evidence="2">CGMCC 4.3506</strain>
    </source>
</reference>
<dbReference type="Proteomes" id="UP000199623">
    <property type="component" value="Unassembled WGS sequence"/>
</dbReference>
<dbReference type="AlphaFoldDB" id="A0A1G7KPH8"/>
<sequence length="29" mass="3221">MLERLADEVPELRKDVQEILTVAKAPQAG</sequence>
<gene>
    <name evidence="1" type="ORF">SAMN05216553_101405</name>
</gene>